<organism evidence="2 3">
    <name type="scientific">Saguinus oedipus</name>
    <name type="common">Cotton-top tamarin</name>
    <name type="synonym">Oedipomidas oedipus</name>
    <dbReference type="NCBI Taxonomy" id="9490"/>
    <lineage>
        <taxon>Eukaryota</taxon>
        <taxon>Metazoa</taxon>
        <taxon>Chordata</taxon>
        <taxon>Craniata</taxon>
        <taxon>Vertebrata</taxon>
        <taxon>Euteleostomi</taxon>
        <taxon>Mammalia</taxon>
        <taxon>Eutheria</taxon>
        <taxon>Euarchontoglires</taxon>
        <taxon>Primates</taxon>
        <taxon>Haplorrhini</taxon>
        <taxon>Platyrrhini</taxon>
        <taxon>Cebidae</taxon>
        <taxon>Callitrichinae</taxon>
        <taxon>Saguinus</taxon>
    </lineage>
</organism>
<evidence type="ECO:0000313" key="3">
    <source>
        <dbReference type="Proteomes" id="UP001266305"/>
    </source>
</evidence>
<comment type="caution">
    <text evidence="2">The sequence shown here is derived from an EMBL/GenBank/DDBJ whole genome shotgun (WGS) entry which is preliminary data.</text>
</comment>
<feature type="region of interest" description="Disordered" evidence="1">
    <location>
        <begin position="209"/>
        <end position="229"/>
    </location>
</feature>
<proteinExistence type="predicted"/>
<evidence type="ECO:0000313" key="2">
    <source>
        <dbReference type="EMBL" id="KAK2092883.1"/>
    </source>
</evidence>
<evidence type="ECO:0000256" key="1">
    <source>
        <dbReference type="SAM" id="MobiDB-lite"/>
    </source>
</evidence>
<gene>
    <name evidence="2" type="ORF">P7K49_029412</name>
</gene>
<keyword evidence="3" id="KW-1185">Reference proteome</keyword>
<dbReference type="EMBL" id="JASSZA010000015">
    <property type="protein sequence ID" value="KAK2092883.1"/>
    <property type="molecule type" value="Genomic_DNA"/>
</dbReference>
<dbReference type="Proteomes" id="UP001266305">
    <property type="component" value="Unassembled WGS sequence"/>
</dbReference>
<accession>A0ABQ9U739</accession>
<name>A0ABQ9U739_SAGOE</name>
<sequence length="293" mass="33719">MEEERREHVAKMKKMEMEMEQVFELKVKEKVQKLKDSEAELHTAQRIRGKTSTRQCFLPDDDNEKKAATASSKTEIFEQKIKKYTKVGTCFYLSSELGIVQHLETISAFGFSSYLVIFCYHIFVLFNSSAKVENEDLKLPLKDWVDMEERSSTEGRRGQEVGGRAWHGTETIAAELSHHDLLIAHRLLRKVQTDAGLIHFSILSSPDLPPSVGGRTRQKERSTHTGWNNACQAEQAGLREKERAEQKKGSPYPFPWQNQWLFFIMSPEFGHAAETLHNGTMDQWAEHEHVVQN</sequence>
<protein>
    <submittedName>
        <fullName evidence="2">Uncharacterized protein</fullName>
    </submittedName>
</protein>
<reference evidence="2 3" key="1">
    <citation type="submission" date="2023-05" db="EMBL/GenBank/DDBJ databases">
        <title>B98-5 Cell Line De Novo Hybrid Assembly: An Optical Mapping Approach.</title>
        <authorList>
            <person name="Kananen K."/>
            <person name="Auerbach J.A."/>
            <person name="Kautto E."/>
            <person name="Blachly J.S."/>
        </authorList>
    </citation>
    <scope>NUCLEOTIDE SEQUENCE [LARGE SCALE GENOMIC DNA]</scope>
    <source>
        <strain evidence="2">B95-8</strain>
        <tissue evidence="2">Cell line</tissue>
    </source>
</reference>